<dbReference type="Pfam" id="PF08125">
    <property type="entry name" value="Mannitol_dh_C"/>
    <property type="match status" value="1"/>
</dbReference>
<dbReference type="InterPro" id="IPR000669">
    <property type="entry name" value="Mannitol_DH"/>
</dbReference>
<dbReference type="InterPro" id="IPR036291">
    <property type="entry name" value="NAD(P)-bd_dom_sf"/>
</dbReference>
<dbReference type="Gene3D" id="1.10.1040.10">
    <property type="entry name" value="N-(1-d-carboxylethyl)-l-norvaline Dehydrogenase, domain 2"/>
    <property type="match status" value="1"/>
</dbReference>
<dbReference type="Gene3D" id="3.40.50.720">
    <property type="entry name" value="NAD(P)-binding Rossmann-like Domain"/>
    <property type="match status" value="1"/>
</dbReference>
<feature type="domain" description="Mannitol dehydrogenase C-terminal" evidence="8">
    <location>
        <begin position="289"/>
        <end position="477"/>
    </location>
</feature>
<feature type="domain" description="Mannitol dehydrogenase N-terminal" evidence="7">
    <location>
        <begin position="30"/>
        <end position="280"/>
    </location>
</feature>
<dbReference type="InterPro" id="IPR023027">
    <property type="entry name" value="Mannitol_DH_CS"/>
</dbReference>
<dbReference type="SUPFAM" id="SSF51735">
    <property type="entry name" value="NAD(P)-binding Rossmann-fold domains"/>
    <property type="match status" value="1"/>
</dbReference>
<dbReference type="RefSeq" id="WP_185060672.1">
    <property type="nucleotide sequence ID" value="NZ_BAABJP010000057.1"/>
</dbReference>
<comment type="catalytic activity">
    <reaction evidence="6">
        <text>D-mannitol 1-phosphate + NAD(+) = beta-D-fructose 6-phosphate + NADH + H(+)</text>
        <dbReference type="Rhea" id="RHEA:19661"/>
        <dbReference type="ChEBI" id="CHEBI:15378"/>
        <dbReference type="ChEBI" id="CHEBI:57540"/>
        <dbReference type="ChEBI" id="CHEBI:57634"/>
        <dbReference type="ChEBI" id="CHEBI:57945"/>
        <dbReference type="ChEBI" id="CHEBI:61381"/>
        <dbReference type="EC" id="1.1.1.17"/>
    </reaction>
</comment>
<dbReference type="EC" id="1.1.1.17" evidence="2"/>
<dbReference type="PANTHER" id="PTHR43362">
    <property type="entry name" value="MANNITOL DEHYDROGENASE DSF1-RELATED"/>
    <property type="match status" value="1"/>
</dbReference>
<dbReference type="PROSITE" id="PS00974">
    <property type="entry name" value="MANNITOL_DHGENASE"/>
    <property type="match status" value="1"/>
</dbReference>
<evidence type="ECO:0000256" key="4">
    <source>
        <dbReference type="ARBA" id="ARBA00023002"/>
    </source>
</evidence>
<organism evidence="9 10">
    <name type="scientific">Pseudonocardia eucalypti</name>
    <dbReference type="NCBI Taxonomy" id="648755"/>
    <lineage>
        <taxon>Bacteria</taxon>
        <taxon>Bacillati</taxon>
        <taxon>Actinomycetota</taxon>
        <taxon>Actinomycetes</taxon>
        <taxon>Pseudonocardiales</taxon>
        <taxon>Pseudonocardiaceae</taxon>
        <taxon>Pseudonocardia</taxon>
    </lineage>
</organism>
<dbReference type="Pfam" id="PF01232">
    <property type="entry name" value="Mannitol_dh"/>
    <property type="match status" value="1"/>
</dbReference>
<evidence type="ECO:0000259" key="7">
    <source>
        <dbReference type="Pfam" id="PF01232"/>
    </source>
</evidence>
<dbReference type="InterPro" id="IPR013118">
    <property type="entry name" value="Mannitol_DH_C"/>
</dbReference>
<keyword evidence="5" id="KW-0520">NAD</keyword>
<sequence>MTHPLDAERLAELRDTLPVPDYPRSPERTGIVHFGVGGFHRAHQAMYLDQLMSRGEALDWGICGVGALPGDRAMAEALRAQDYLYTLVLKHPDGRLEPRVIGSIMDYLFAPDDPEAVVARMVDERTRIVSLTVTEGGYHLHPVTGEFDARDPAIQEDLVPGARPNTVFGMITEALARRRAAGQTPFTVLSCDNIQGNGDVARRMLTAFASARDAELGDWVAAEVSFPNCMVDRITPVTADTDRQTLADRFGIRDRWPVVCEPFTQWVLEDHFTAGRPPFENVGVQLVGDVTPYELMKLRLLNAGHQVMCYLGYLAGYRYAHEAAADPAFVALLDGYWEHEGVPTLAPVPGVDLAEYCRTLIERFANPAVADTLARLCFGSSDRIPKFLVPVLRAQLANGGEFRRSVLTVASWARYAEGVDEAGQPIDVQDQLRDQLMAAAAEQGVDGLDFVANRDLFGDLVDNPGFVTEYQRALRSLHEQGAAATVAAWTASP</sequence>
<evidence type="ECO:0000256" key="2">
    <source>
        <dbReference type="ARBA" id="ARBA00012939"/>
    </source>
</evidence>
<evidence type="ECO:0000256" key="3">
    <source>
        <dbReference type="ARBA" id="ARBA00016219"/>
    </source>
</evidence>
<dbReference type="Proteomes" id="UP001428817">
    <property type="component" value="Unassembled WGS sequence"/>
</dbReference>
<dbReference type="PANTHER" id="PTHR43362:SF1">
    <property type="entry name" value="MANNITOL DEHYDROGENASE 2-RELATED"/>
    <property type="match status" value="1"/>
</dbReference>
<evidence type="ECO:0000256" key="6">
    <source>
        <dbReference type="ARBA" id="ARBA00048615"/>
    </source>
</evidence>
<comment type="similarity">
    <text evidence="1">Belongs to the mannitol dehydrogenase family.</text>
</comment>
<dbReference type="InterPro" id="IPR013328">
    <property type="entry name" value="6PGD_dom2"/>
</dbReference>
<protein>
    <recommendedName>
        <fullName evidence="3">Mannitol-1-phosphate 5-dehydrogenase</fullName>
        <ecNumber evidence="2">1.1.1.17</ecNumber>
    </recommendedName>
</protein>
<evidence type="ECO:0000313" key="9">
    <source>
        <dbReference type="EMBL" id="GAA5173665.1"/>
    </source>
</evidence>
<name>A0ABP9R9Z4_9PSEU</name>
<dbReference type="PRINTS" id="PR00084">
    <property type="entry name" value="MTLDHDRGNASE"/>
</dbReference>
<comment type="caution">
    <text evidence="9">The sequence shown here is derived from an EMBL/GenBank/DDBJ whole genome shotgun (WGS) entry which is preliminary data.</text>
</comment>
<evidence type="ECO:0000256" key="5">
    <source>
        <dbReference type="ARBA" id="ARBA00023027"/>
    </source>
</evidence>
<dbReference type="InterPro" id="IPR050988">
    <property type="entry name" value="Mannitol_DH/Oxidoreductase"/>
</dbReference>
<keyword evidence="4" id="KW-0560">Oxidoreductase</keyword>
<dbReference type="InterPro" id="IPR008927">
    <property type="entry name" value="6-PGluconate_DH-like_C_sf"/>
</dbReference>
<gene>
    <name evidence="9" type="ORF">GCM10023321_75740</name>
</gene>
<keyword evidence="10" id="KW-1185">Reference proteome</keyword>
<dbReference type="SUPFAM" id="SSF48179">
    <property type="entry name" value="6-phosphogluconate dehydrogenase C-terminal domain-like"/>
    <property type="match status" value="1"/>
</dbReference>
<reference evidence="10" key="1">
    <citation type="journal article" date="2019" name="Int. J. Syst. Evol. Microbiol.">
        <title>The Global Catalogue of Microorganisms (GCM) 10K type strain sequencing project: providing services to taxonomists for standard genome sequencing and annotation.</title>
        <authorList>
            <consortium name="The Broad Institute Genomics Platform"/>
            <consortium name="The Broad Institute Genome Sequencing Center for Infectious Disease"/>
            <person name="Wu L."/>
            <person name="Ma J."/>
        </authorList>
    </citation>
    <scope>NUCLEOTIDE SEQUENCE [LARGE SCALE GENOMIC DNA]</scope>
    <source>
        <strain evidence="10">JCM 18303</strain>
    </source>
</reference>
<evidence type="ECO:0000259" key="8">
    <source>
        <dbReference type="Pfam" id="PF08125"/>
    </source>
</evidence>
<dbReference type="InterPro" id="IPR013131">
    <property type="entry name" value="Mannitol_DH_N"/>
</dbReference>
<accession>A0ABP9R9Z4</accession>
<proteinExistence type="inferred from homology"/>
<evidence type="ECO:0000313" key="10">
    <source>
        <dbReference type="Proteomes" id="UP001428817"/>
    </source>
</evidence>
<evidence type="ECO:0000256" key="1">
    <source>
        <dbReference type="ARBA" id="ARBA00006541"/>
    </source>
</evidence>
<dbReference type="EMBL" id="BAABJP010000057">
    <property type="protein sequence ID" value="GAA5173665.1"/>
    <property type="molecule type" value="Genomic_DNA"/>
</dbReference>